<keyword evidence="2" id="KW-0812">Transmembrane</keyword>
<proteinExistence type="predicted"/>
<dbReference type="AlphaFoldDB" id="A0A1D7TSS8"/>
<feature type="transmembrane region" description="Helical" evidence="2">
    <location>
        <begin position="7"/>
        <end position="27"/>
    </location>
</feature>
<keyword evidence="2" id="KW-0472">Membrane</keyword>
<keyword evidence="1" id="KW-0175">Coiled coil</keyword>
<accession>A0A1D7TSS8</accession>
<evidence type="ECO:0000313" key="4">
    <source>
        <dbReference type="Proteomes" id="UP000094723"/>
    </source>
</evidence>
<sequence>MKIVSKLLGWLMIISVFAIVITIIISAFHFDDYLLQCFLYEISIFLISFYSKDMFDAELLERKIKEEMQKLEEKELNRSKSDENT</sequence>
<organism evidence="3 4">
    <name type="scientific">Ligilactobacillus salivarius</name>
    <dbReference type="NCBI Taxonomy" id="1624"/>
    <lineage>
        <taxon>Bacteria</taxon>
        <taxon>Bacillati</taxon>
        <taxon>Bacillota</taxon>
        <taxon>Bacilli</taxon>
        <taxon>Lactobacillales</taxon>
        <taxon>Lactobacillaceae</taxon>
        <taxon>Ligilactobacillus</taxon>
    </lineage>
</organism>
<protein>
    <submittedName>
        <fullName evidence="3">Uncharacterized protein</fullName>
    </submittedName>
</protein>
<gene>
    <name evidence="3" type="ORF">BHF65_07185</name>
</gene>
<dbReference type="RefSeq" id="WP_069469357.1">
    <property type="nucleotide sequence ID" value="NZ_CP017107.1"/>
</dbReference>
<evidence type="ECO:0000313" key="3">
    <source>
        <dbReference type="EMBL" id="AOO74007.1"/>
    </source>
</evidence>
<dbReference type="Proteomes" id="UP000094723">
    <property type="component" value="Chromosome"/>
</dbReference>
<name>A0A1D7TSS8_9LACO</name>
<feature type="coiled-coil region" evidence="1">
    <location>
        <begin position="54"/>
        <end position="84"/>
    </location>
</feature>
<dbReference type="EMBL" id="CP017107">
    <property type="protein sequence ID" value="AOO74007.1"/>
    <property type="molecule type" value="Genomic_DNA"/>
</dbReference>
<feature type="transmembrane region" description="Helical" evidence="2">
    <location>
        <begin position="33"/>
        <end position="50"/>
    </location>
</feature>
<keyword evidence="2" id="KW-1133">Transmembrane helix</keyword>
<evidence type="ECO:0000256" key="1">
    <source>
        <dbReference type="SAM" id="Coils"/>
    </source>
</evidence>
<reference evidence="3 4" key="1">
    <citation type="submission" date="2016-09" db="EMBL/GenBank/DDBJ databases">
        <title>Complete Genome Sequence of Lactobacillus salivarius Jin.</title>
        <authorList>
            <person name="Jin N."/>
            <person name="Li C."/>
            <person name="Wang M."/>
            <person name="Ren D."/>
            <person name="Di Y."/>
            <person name="Pan R."/>
            <person name="Du S."/>
            <person name="Lu H."/>
            <person name="Li X."/>
            <person name="Tian M."/>
        </authorList>
    </citation>
    <scope>NUCLEOTIDE SEQUENCE [LARGE SCALE GENOMIC DNA]</scope>
    <source>
        <strain evidence="3 4">CICC 23174</strain>
    </source>
</reference>
<evidence type="ECO:0000256" key="2">
    <source>
        <dbReference type="SAM" id="Phobius"/>
    </source>
</evidence>